<name>A0A124HJF2_STRCK</name>
<dbReference type="EMBL" id="LMWP01000057">
    <property type="protein sequence ID" value="KUN16304.1"/>
    <property type="molecule type" value="Genomic_DNA"/>
</dbReference>
<dbReference type="InterPro" id="IPR036291">
    <property type="entry name" value="NAD(P)-bd_dom_sf"/>
</dbReference>
<dbReference type="PRINTS" id="PR00080">
    <property type="entry name" value="SDRFAMILY"/>
</dbReference>
<evidence type="ECO:0000256" key="2">
    <source>
        <dbReference type="ARBA" id="ARBA00023002"/>
    </source>
</evidence>
<proteinExistence type="inferred from homology"/>
<dbReference type="Gene3D" id="3.40.50.720">
    <property type="entry name" value="NAD(P)-binding Rossmann-like Domain"/>
    <property type="match status" value="1"/>
</dbReference>
<dbReference type="Proteomes" id="UP000053398">
    <property type="component" value="Unassembled WGS sequence"/>
</dbReference>
<dbReference type="PROSITE" id="PS00061">
    <property type="entry name" value="ADH_SHORT"/>
    <property type="match status" value="1"/>
</dbReference>
<dbReference type="GO" id="GO:0016616">
    <property type="term" value="F:oxidoreductase activity, acting on the CH-OH group of donors, NAD or NADP as acceptor"/>
    <property type="evidence" value="ECO:0007669"/>
    <property type="project" value="TreeGrafter"/>
</dbReference>
<protein>
    <recommendedName>
        <fullName evidence="5">3-oxoacyl-ACP reductase</fullName>
    </recommendedName>
</protein>
<dbReference type="InterPro" id="IPR020904">
    <property type="entry name" value="Sc_DH/Rdtase_CS"/>
</dbReference>
<dbReference type="PRINTS" id="PR00081">
    <property type="entry name" value="GDHRDH"/>
</dbReference>
<keyword evidence="2" id="KW-0560">Oxidoreductase</keyword>
<comment type="similarity">
    <text evidence="1">Belongs to the short-chain dehydrogenases/reductases (SDR) family.</text>
</comment>
<dbReference type="RefSeq" id="WP_059266690.1">
    <property type="nucleotide sequence ID" value="NZ_KQ948374.1"/>
</dbReference>
<accession>A0A124HJF2</accession>
<evidence type="ECO:0008006" key="5">
    <source>
        <dbReference type="Google" id="ProtNLM"/>
    </source>
</evidence>
<dbReference type="PANTHER" id="PTHR42760:SF133">
    <property type="entry name" value="3-OXOACYL-[ACYL-CARRIER-PROTEIN] REDUCTASE"/>
    <property type="match status" value="1"/>
</dbReference>
<dbReference type="AlphaFoldDB" id="A0A124HJF2"/>
<dbReference type="PANTHER" id="PTHR42760">
    <property type="entry name" value="SHORT-CHAIN DEHYDROGENASES/REDUCTASES FAMILY MEMBER"/>
    <property type="match status" value="1"/>
</dbReference>
<keyword evidence="4" id="KW-1185">Reference proteome</keyword>
<evidence type="ECO:0000313" key="3">
    <source>
        <dbReference type="EMBL" id="KUN16304.1"/>
    </source>
</evidence>
<organism evidence="3 4">
    <name type="scientific">Streptomyces corchorusii</name>
    <name type="common">Streptomyces chibaensis</name>
    <dbReference type="NCBI Taxonomy" id="1903"/>
    <lineage>
        <taxon>Bacteria</taxon>
        <taxon>Bacillati</taxon>
        <taxon>Actinomycetota</taxon>
        <taxon>Actinomycetes</taxon>
        <taxon>Kitasatosporales</taxon>
        <taxon>Streptomycetaceae</taxon>
        <taxon>Streptomyces</taxon>
    </lineage>
</organism>
<reference evidence="3 4" key="1">
    <citation type="submission" date="2015-10" db="EMBL/GenBank/DDBJ databases">
        <title>Draft genome sequence of Streptomyces corchorusii DSM 40340, type strain for the species Streptomyces corchorusii.</title>
        <authorList>
            <person name="Ruckert C."/>
            <person name="Winkler A."/>
            <person name="Kalinowski J."/>
            <person name="Kampfer P."/>
            <person name="Glaeser S."/>
        </authorList>
    </citation>
    <scope>NUCLEOTIDE SEQUENCE [LARGE SCALE GENOMIC DNA]</scope>
    <source>
        <strain evidence="3 4">DSM 40340</strain>
    </source>
</reference>
<evidence type="ECO:0000256" key="1">
    <source>
        <dbReference type="ARBA" id="ARBA00006484"/>
    </source>
</evidence>
<dbReference type="FunFam" id="3.40.50.720:FF:000084">
    <property type="entry name" value="Short-chain dehydrogenase reductase"/>
    <property type="match status" value="1"/>
</dbReference>
<dbReference type="SUPFAM" id="SSF51735">
    <property type="entry name" value="NAD(P)-binding Rossmann-fold domains"/>
    <property type="match status" value="1"/>
</dbReference>
<dbReference type="Pfam" id="PF13561">
    <property type="entry name" value="adh_short_C2"/>
    <property type="match status" value="1"/>
</dbReference>
<sequence>MTRFTGRVAIITGAGAGIGRAAAERIAAEGGLTAVFDISAERANDTARAIVDAGGSAVPFEVDVSDADQVQEAVDEVMARLGVPFSLVNSAGILRISPALSMSAADFDTVVGVNLRSVFLMSTAVARHMVAARQPGRIVNVSSIHSVISLREGAAYAASKGGIEALTFTLAGEWAEYGITVNAVRPGATWSALTTPLYTEEVVASLNRRIPLGAVARADQVASAIAYLASEEASYSTGATLTVDGGYIVNGDMPDAVYGRAT</sequence>
<dbReference type="InterPro" id="IPR002347">
    <property type="entry name" value="SDR_fam"/>
</dbReference>
<evidence type="ECO:0000313" key="4">
    <source>
        <dbReference type="Proteomes" id="UP000053398"/>
    </source>
</evidence>
<comment type="caution">
    <text evidence="3">The sequence shown here is derived from an EMBL/GenBank/DDBJ whole genome shotgun (WGS) entry which is preliminary data.</text>
</comment>
<gene>
    <name evidence="3" type="ORF">AQJ11_40115</name>
</gene>